<dbReference type="InterPro" id="IPR050909">
    <property type="entry name" value="Bact_Autotransporter_VF"/>
</dbReference>
<organism evidence="5">
    <name type="scientific">Campylobacter lari</name>
    <dbReference type="NCBI Taxonomy" id="201"/>
    <lineage>
        <taxon>Bacteria</taxon>
        <taxon>Pseudomonadati</taxon>
        <taxon>Campylobacterota</taxon>
        <taxon>Epsilonproteobacteria</taxon>
        <taxon>Campylobacterales</taxon>
        <taxon>Campylobacteraceae</taxon>
        <taxon>Campylobacter</taxon>
    </lineage>
</organism>
<proteinExistence type="predicted"/>
<gene>
    <name evidence="5" type="ORF">A0Y42_07615</name>
</gene>
<dbReference type="Gene3D" id="2.160.20.10">
    <property type="entry name" value="Single-stranded right-handed beta-helix, Pectin lyase-like"/>
    <property type="match status" value="1"/>
</dbReference>
<dbReference type="AlphaFoldDB" id="A0A5L8LQ90"/>
<dbReference type="Pfam" id="PF05860">
    <property type="entry name" value="TPS"/>
    <property type="match status" value="1"/>
</dbReference>
<dbReference type="SUPFAM" id="SSF51126">
    <property type="entry name" value="Pectin lyase-like"/>
    <property type="match status" value="1"/>
</dbReference>
<keyword evidence="2" id="KW-0964">Secreted</keyword>
<reference evidence="5" key="1">
    <citation type="submission" date="2018-05" db="EMBL/GenBank/DDBJ databases">
        <authorList>
            <consortium name="PulseNet: The National Subtyping Network for Foodborne Disease Surveillance"/>
            <person name="Tarr C.L."/>
            <person name="Trees E."/>
            <person name="Katz L.S."/>
            <person name="Carleton-Romer H.A."/>
            <person name="Stroika S."/>
            <person name="Kucerova Z."/>
            <person name="Roache K.F."/>
            <person name="Sabol A.L."/>
            <person name="Besser J."/>
            <person name="Gerner-Smidt P."/>
        </authorList>
    </citation>
    <scope>NUCLEOTIDE SEQUENCE</scope>
    <source>
        <strain evidence="5">2008D-7097</strain>
    </source>
</reference>
<accession>A0A5L8LQ90</accession>
<dbReference type="InterPro" id="IPR012334">
    <property type="entry name" value="Pectin_lyas_fold"/>
</dbReference>
<dbReference type="PANTHER" id="PTHR12338:SF8">
    <property type="entry name" value="HEME_HEMOPEXIN-BINDING PROTEIN"/>
    <property type="match status" value="1"/>
</dbReference>
<evidence type="ECO:0000313" key="5">
    <source>
        <dbReference type="EMBL" id="EAK9940657.1"/>
    </source>
</evidence>
<dbReference type="SMART" id="SM00912">
    <property type="entry name" value="Haemagg_act"/>
    <property type="match status" value="1"/>
</dbReference>
<dbReference type="GO" id="GO:0005576">
    <property type="term" value="C:extracellular region"/>
    <property type="evidence" value="ECO:0007669"/>
    <property type="project" value="UniProtKB-SubCell"/>
</dbReference>
<protein>
    <submittedName>
        <fullName evidence="5">Filamentous hemagglutinin N-terminal domain-containing protein</fullName>
    </submittedName>
</protein>
<evidence type="ECO:0000256" key="1">
    <source>
        <dbReference type="ARBA" id="ARBA00004613"/>
    </source>
</evidence>
<evidence type="ECO:0000256" key="3">
    <source>
        <dbReference type="ARBA" id="ARBA00022729"/>
    </source>
</evidence>
<evidence type="ECO:0000256" key="2">
    <source>
        <dbReference type="ARBA" id="ARBA00022525"/>
    </source>
</evidence>
<feature type="domain" description="Filamentous haemagglutinin FhaB/tRNA nuclease CdiA-like TPS" evidence="4">
    <location>
        <begin position="24"/>
        <end position="137"/>
    </location>
</feature>
<dbReference type="EMBL" id="AACKMK010000018">
    <property type="protein sequence ID" value="EAK9940657.1"/>
    <property type="molecule type" value="Genomic_DNA"/>
</dbReference>
<evidence type="ECO:0000259" key="4">
    <source>
        <dbReference type="SMART" id="SM00912"/>
    </source>
</evidence>
<feature type="non-terminal residue" evidence="5">
    <location>
        <position position="192"/>
    </location>
</feature>
<dbReference type="NCBIfam" id="TIGR01901">
    <property type="entry name" value="adhes_NPXG"/>
    <property type="match status" value="1"/>
</dbReference>
<keyword evidence="3" id="KW-0732">Signal</keyword>
<dbReference type="PANTHER" id="PTHR12338">
    <property type="entry name" value="AUTOTRANSPORTER"/>
    <property type="match status" value="1"/>
</dbReference>
<name>A0A5L8LQ90_CAMLA</name>
<comment type="caution">
    <text evidence="5">The sequence shown here is derived from an EMBL/GenBank/DDBJ whole genome shotgun (WGS) entry which is preliminary data.</text>
</comment>
<comment type="subcellular location">
    <subcellularLocation>
        <location evidence="1">Secreted</location>
    </subcellularLocation>
</comment>
<sequence length="192" mass="20120">MKTYKLSNHIILSGITVSMLFSPLMALPSGGKFTHGTSGSISTSGNNMNITGNGINSVIQWGGGFSIGKGEQVNFNGSNKNYLNIAHGTSKSTIEGILNASGNNVFLINPNGVIITKTGTINANRFVASTSSMSDRDMKAFANLKSFNEGLSFSPVFNKQKAGNVVNMGNINTNNVLLIGNKVDIQGGKVGN</sequence>
<dbReference type="InterPro" id="IPR011050">
    <property type="entry name" value="Pectin_lyase_fold/virulence"/>
</dbReference>
<dbReference type="InterPro" id="IPR008638">
    <property type="entry name" value="FhaB/CdiA-like_TPS"/>
</dbReference>